<reference evidence="1" key="1">
    <citation type="submission" date="2018-01" db="EMBL/GenBank/DDBJ databases">
        <title>An insight into the sialome of Amazonian anophelines.</title>
        <authorList>
            <person name="Ribeiro J.M."/>
            <person name="Scarpassa V."/>
            <person name="Calvo E."/>
        </authorList>
    </citation>
    <scope>NUCLEOTIDE SEQUENCE</scope>
    <source>
        <tissue evidence="1">Salivary glands</tissue>
    </source>
</reference>
<accession>A0A2M4B2F2</accession>
<proteinExistence type="predicted"/>
<name>A0A2M4B2F2_9DIPT</name>
<sequence>MLCVLVVPKAIVLRRVVYFSSFARNLLSQPSVLCLLQSNKQQGYGGCCYFVANQSIVFAGSAHANTHSGTCLCLVGKSGQTTTRGWRSCAFVPCRLE</sequence>
<organism evidence="1">
    <name type="scientific">Anopheles triannulatus</name>
    <dbReference type="NCBI Taxonomy" id="58253"/>
    <lineage>
        <taxon>Eukaryota</taxon>
        <taxon>Metazoa</taxon>
        <taxon>Ecdysozoa</taxon>
        <taxon>Arthropoda</taxon>
        <taxon>Hexapoda</taxon>
        <taxon>Insecta</taxon>
        <taxon>Pterygota</taxon>
        <taxon>Neoptera</taxon>
        <taxon>Endopterygota</taxon>
        <taxon>Diptera</taxon>
        <taxon>Nematocera</taxon>
        <taxon>Culicoidea</taxon>
        <taxon>Culicidae</taxon>
        <taxon>Anophelinae</taxon>
        <taxon>Anopheles</taxon>
    </lineage>
</organism>
<evidence type="ECO:0000313" key="1">
    <source>
        <dbReference type="EMBL" id="MBW47219.1"/>
    </source>
</evidence>
<protein>
    <submittedName>
        <fullName evidence="1">Putative secreted protein</fullName>
    </submittedName>
</protein>
<dbReference type="EMBL" id="GGFK01013898">
    <property type="protein sequence ID" value="MBW47219.1"/>
    <property type="molecule type" value="Transcribed_RNA"/>
</dbReference>
<dbReference type="AlphaFoldDB" id="A0A2M4B2F2"/>